<protein>
    <recommendedName>
        <fullName evidence="4">ABC transporter permease</fullName>
    </recommendedName>
</protein>
<gene>
    <name evidence="2" type="ORF">N44_04339</name>
</gene>
<dbReference type="PANTHER" id="PTHR43471">
    <property type="entry name" value="ABC TRANSPORTER PERMEASE"/>
    <property type="match status" value="1"/>
</dbReference>
<sequence length="259" mass="28395">MGISILRIWAIAANGFREVIRDRILYFIGFFALLMAFAWRLLPEIAVGTHEKIFLDLGLAAIGLLGVIVAVFVGTGLINKEIDKKTILVLIPKPLSRAEFILGKHLGLSGVLVVMLGVMLVIYLLMLLGMKVSFQALPLIVSVFYLGLELILIAAVAIAFGVFTSSILATLMTFGVYLMGHISKDLIQLGMISKNANILAITKNIYLILPDLERLNFRNEAVYGLLPSADVLIANALYSLVYTGLLLGISILIFSRRQF</sequence>
<reference evidence="3" key="1">
    <citation type="journal article" date="2015" name="Genome">
        <title>Whole Genome Sequence of the Non-Microcystin-Producing Microcystis aeruginosa Strain NIES-44.</title>
        <authorList>
            <person name="Okano K."/>
            <person name="Miyata N."/>
            <person name="Ozaki Y."/>
        </authorList>
    </citation>
    <scope>NUCLEOTIDE SEQUENCE [LARGE SCALE GENOMIC DNA]</scope>
    <source>
        <strain evidence="3">NIES-44</strain>
    </source>
</reference>
<keyword evidence="1" id="KW-0472">Membrane</keyword>
<feature type="transmembrane region" description="Helical" evidence="1">
    <location>
        <begin position="150"/>
        <end position="179"/>
    </location>
</feature>
<keyword evidence="1" id="KW-0812">Transmembrane</keyword>
<evidence type="ECO:0000256" key="1">
    <source>
        <dbReference type="SAM" id="Phobius"/>
    </source>
</evidence>
<feature type="transmembrane region" description="Helical" evidence="1">
    <location>
        <begin position="24"/>
        <end position="42"/>
    </location>
</feature>
<dbReference type="EMBL" id="BBPA01000071">
    <property type="protein sequence ID" value="GAL95484.1"/>
    <property type="molecule type" value="Genomic_DNA"/>
</dbReference>
<feature type="transmembrane region" description="Helical" evidence="1">
    <location>
        <begin position="229"/>
        <end position="254"/>
    </location>
</feature>
<feature type="transmembrane region" description="Helical" evidence="1">
    <location>
        <begin position="106"/>
        <end position="130"/>
    </location>
</feature>
<dbReference type="GO" id="GO:0140359">
    <property type="term" value="F:ABC-type transporter activity"/>
    <property type="evidence" value="ECO:0007669"/>
    <property type="project" value="InterPro"/>
</dbReference>
<comment type="caution">
    <text evidence="2">The sequence shown here is derived from an EMBL/GenBank/DDBJ whole genome shotgun (WGS) entry which is preliminary data.</text>
</comment>
<dbReference type="Pfam" id="PF12679">
    <property type="entry name" value="ABC2_membrane_2"/>
    <property type="match status" value="1"/>
</dbReference>
<feature type="transmembrane region" description="Helical" evidence="1">
    <location>
        <begin position="54"/>
        <end position="78"/>
    </location>
</feature>
<evidence type="ECO:0000313" key="2">
    <source>
        <dbReference type="EMBL" id="GAL95484.1"/>
    </source>
</evidence>
<evidence type="ECO:0008006" key="4">
    <source>
        <dbReference type="Google" id="ProtNLM"/>
    </source>
</evidence>
<dbReference type="PANTHER" id="PTHR43471:SF10">
    <property type="entry name" value="SLL1107 PROTEIN"/>
    <property type="match status" value="1"/>
</dbReference>
<evidence type="ECO:0000313" key="3">
    <source>
        <dbReference type="Proteomes" id="UP000030321"/>
    </source>
</evidence>
<dbReference type="GO" id="GO:0005886">
    <property type="term" value="C:plasma membrane"/>
    <property type="evidence" value="ECO:0007669"/>
    <property type="project" value="UniProtKB-SubCell"/>
</dbReference>
<dbReference type="RefSeq" id="WP_045362097.1">
    <property type="nucleotide sequence ID" value="NZ_BBPA01000071.1"/>
</dbReference>
<dbReference type="Proteomes" id="UP000030321">
    <property type="component" value="Unassembled WGS sequence"/>
</dbReference>
<dbReference type="AlphaFoldDB" id="A0A0A1W106"/>
<organism evidence="2 3">
    <name type="scientific">Microcystis aeruginosa NIES-44</name>
    <dbReference type="NCBI Taxonomy" id="449439"/>
    <lineage>
        <taxon>Bacteria</taxon>
        <taxon>Bacillati</taxon>
        <taxon>Cyanobacteriota</taxon>
        <taxon>Cyanophyceae</taxon>
        <taxon>Oscillatoriophycideae</taxon>
        <taxon>Chroococcales</taxon>
        <taxon>Microcystaceae</taxon>
        <taxon>Microcystis</taxon>
    </lineage>
</organism>
<accession>A0A0A1W106</accession>
<proteinExistence type="predicted"/>
<keyword evidence="1" id="KW-1133">Transmembrane helix</keyword>
<name>A0A0A1W106_MICAE</name>